<dbReference type="Proteomes" id="UP000176662">
    <property type="component" value="Unassembled WGS sequence"/>
</dbReference>
<keyword evidence="1" id="KW-0812">Transmembrane</keyword>
<dbReference type="AlphaFoldDB" id="A0A1G2DZA8"/>
<gene>
    <name evidence="2" type="ORF">A2Z68_00470</name>
</gene>
<evidence type="ECO:0000313" key="3">
    <source>
        <dbReference type="Proteomes" id="UP000176662"/>
    </source>
</evidence>
<feature type="transmembrane region" description="Helical" evidence="1">
    <location>
        <begin position="7"/>
        <end position="30"/>
    </location>
</feature>
<proteinExistence type="predicted"/>
<name>A0A1G2DZA8_9BACT</name>
<evidence type="ECO:0000313" key="2">
    <source>
        <dbReference type="EMBL" id="OGZ18875.1"/>
    </source>
</evidence>
<protein>
    <submittedName>
        <fullName evidence="2">Uncharacterized protein</fullName>
    </submittedName>
</protein>
<accession>A0A1G2DZA8</accession>
<keyword evidence="1" id="KW-0472">Membrane</keyword>
<organism evidence="2 3">
    <name type="scientific">Candidatus Nealsonbacteria bacterium RBG_13_38_11</name>
    <dbReference type="NCBI Taxonomy" id="1801662"/>
    <lineage>
        <taxon>Bacteria</taxon>
        <taxon>Candidatus Nealsoniibacteriota</taxon>
    </lineage>
</organism>
<dbReference type="EMBL" id="MHLX01000023">
    <property type="protein sequence ID" value="OGZ18875.1"/>
    <property type="molecule type" value="Genomic_DNA"/>
</dbReference>
<evidence type="ECO:0000256" key="1">
    <source>
        <dbReference type="SAM" id="Phobius"/>
    </source>
</evidence>
<sequence length="111" mass="11987">MNYAKIIGWFLLVAGLIVIVLTLLHSYNIFTVKAEAPELFQPEAGVALQTLGGSDIQAQIQEMVSQQLQNTLPAGFIAMIMNLAAWSILAFILIFGGGQISGLGIKLIKKE</sequence>
<feature type="transmembrane region" description="Helical" evidence="1">
    <location>
        <begin position="72"/>
        <end position="96"/>
    </location>
</feature>
<comment type="caution">
    <text evidence="2">The sequence shown here is derived from an EMBL/GenBank/DDBJ whole genome shotgun (WGS) entry which is preliminary data.</text>
</comment>
<reference evidence="2 3" key="1">
    <citation type="journal article" date="2016" name="Nat. Commun.">
        <title>Thousands of microbial genomes shed light on interconnected biogeochemical processes in an aquifer system.</title>
        <authorList>
            <person name="Anantharaman K."/>
            <person name="Brown C.T."/>
            <person name="Hug L.A."/>
            <person name="Sharon I."/>
            <person name="Castelle C.J."/>
            <person name="Probst A.J."/>
            <person name="Thomas B.C."/>
            <person name="Singh A."/>
            <person name="Wilkins M.J."/>
            <person name="Karaoz U."/>
            <person name="Brodie E.L."/>
            <person name="Williams K.H."/>
            <person name="Hubbard S.S."/>
            <person name="Banfield J.F."/>
        </authorList>
    </citation>
    <scope>NUCLEOTIDE SEQUENCE [LARGE SCALE GENOMIC DNA]</scope>
</reference>
<keyword evidence="1" id="KW-1133">Transmembrane helix</keyword>